<dbReference type="NCBIfam" id="TIGR00063">
    <property type="entry name" value="folE"/>
    <property type="match status" value="1"/>
</dbReference>
<dbReference type="NCBIfam" id="NF006826">
    <property type="entry name" value="PRK09347.1-3"/>
    <property type="match status" value="1"/>
</dbReference>
<gene>
    <name evidence="8" type="primary">folE_2</name>
    <name evidence="6" type="synonym">folE</name>
    <name evidence="8" type="ORF">NCTC11343_04448</name>
</gene>
<evidence type="ECO:0000256" key="2">
    <source>
        <dbReference type="ARBA" id="ARBA00005080"/>
    </source>
</evidence>
<keyword evidence="5 6" id="KW-0378">Hydrolase</keyword>
<comment type="catalytic activity">
    <reaction evidence="1 6">
        <text>GTP + H2O = 7,8-dihydroneopterin 3'-triphosphate + formate + H(+)</text>
        <dbReference type="Rhea" id="RHEA:17473"/>
        <dbReference type="ChEBI" id="CHEBI:15377"/>
        <dbReference type="ChEBI" id="CHEBI:15378"/>
        <dbReference type="ChEBI" id="CHEBI:15740"/>
        <dbReference type="ChEBI" id="CHEBI:37565"/>
        <dbReference type="ChEBI" id="CHEBI:58462"/>
        <dbReference type="EC" id="3.5.4.16"/>
    </reaction>
</comment>
<dbReference type="InterPro" id="IPR043134">
    <property type="entry name" value="GTP-CH-I_N"/>
</dbReference>
<dbReference type="GO" id="GO:0006729">
    <property type="term" value="P:tetrahydrobiopterin biosynthetic process"/>
    <property type="evidence" value="ECO:0007669"/>
    <property type="project" value="TreeGrafter"/>
</dbReference>
<dbReference type="Proteomes" id="UP000251241">
    <property type="component" value="Unassembled WGS sequence"/>
</dbReference>
<dbReference type="Gene3D" id="3.30.1130.10">
    <property type="match status" value="1"/>
</dbReference>
<dbReference type="NCBIfam" id="NF006824">
    <property type="entry name" value="PRK09347.1-1"/>
    <property type="match status" value="1"/>
</dbReference>
<dbReference type="PANTHER" id="PTHR11109:SF7">
    <property type="entry name" value="GTP CYCLOHYDROLASE 1"/>
    <property type="match status" value="1"/>
</dbReference>
<accession>A0A2X2JK40</accession>
<dbReference type="UniPathway" id="UPA00848">
    <property type="reaction ID" value="UER00151"/>
</dbReference>
<dbReference type="EC" id="3.5.4.16" evidence="6"/>
<evidence type="ECO:0000259" key="7">
    <source>
        <dbReference type="Pfam" id="PF01227"/>
    </source>
</evidence>
<proteinExistence type="inferred from homology"/>
<dbReference type="GO" id="GO:0006730">
    <property type="term" value="P:one-carbon metabolic process"/>
    <property type="evidence" value="ECO:0007669"/>
    <property type="project" value="UniProtKB-UniRule"/>
</dbReference>
<dbReference type="GO" id="GO:0003934">
    <property type="term" value="F:GTP cyclohydrolase I activity"/>
    <property type="evidence" value="ECO:0007669"/>
    <property type="project" value="UniProtKB-UniRule"/>
</dbReference>
<dbReference type="EMBL" id="UAUU01000011">
    <property type="protein sequence ID" value="SPZ92401.1"/>
    <property type="molecule type" value="Genomic_DNA"/>
</dbReference>
<comment type="similarity">
    <text evidence="3 6">Belongs to the GTP cyclohydrolase I family.</text>
</comment>
<dbReference type="InterPro" id="IPR043133">
    <property type="entry name" value="GTP-CH-I_C/QueF"/>
</dbReference>
<evidence type="ECO:0000313" key="9">
    <source>
        <dbReference type="Proteomes" id="UP000251241"/>
    </source>
</evidence>
<dbReference type="InterPro" id="IPR020602">
    <property type="entry name" value="GTP_CycHdrlase_I_dom"/>
</dbReference>
<keyword evidence="6" id="KW-0862">Zinc</keyword>
<dbReference type="AlphaFoldDB" id="A0A2X2JK40"/>
<dbReference type="PANTHER" id="PTHR11109">
    <property type="entry name" value="GTP CYCLOHYDROLASE I"/>
    <property type="match status" value="1"/>
</dbReference>
<evidence type="ECO:0000256" key="1">
    <source>
        <dbReference type="ARBA" id="ARBA00001052"/>
    </source>
</evidence>
<sequence>MTIKYSEKTLHATKLHLLLFHYIYKNKLTTPNCRSLRISNQRTLTKELFMNTSLKRDISSPIENLGDLHIMTSIDTPMRHDAFTRTDSEKIEKIAQLFQDIMHELGLDLQDDSLSGTPYRVAKMYINELFYGLNPANKPQLSTFENRYGYNKLLVEKNIRVNSACEHHFLPIVGRAHIGYIAKKKVIGLSKINRVVDYYAHRPQVQERLTLQIFNELKSTLETDDIIVLIDADHLCVSARGVKDTTSSTTTMEYSGIFASESQRNDFFNLLK</sequence>
<dbReference type="GO" id="GO:0008270">
    <property type="term" value="F:zinc ion binding"/>
    <property type="evidence" value="ECO:0007669"/>
    <property type="project" value="UniProtKB-UniRule"/>
</dbReference>
<feature type="binding site" evidence="6">
    <location>
        <position position="236"/>
    </location>
    <ligand>
        <name>Zn(2+)</name>
        <dbReference type="ChEBI" id="CHEBI:29105"/>
    </ligand>
</feature>
<keyword evidence="6" id="KW-0547">Nucleotide-binding</keyword>
<dbReference type="GO" id="GO:0005525">
    <property type="term" value="F:GTP binding"/>
    <property type="evidence" value="ECO:0007669"/>
    <property type="project" value="UniProtKB-KW"/>
</dbReference>
<evidence type="ECO:0000256" key="5">
    <source>
        <dbReference type="ARBA" id="ARBA00022801"/>
    </source>
</evidence>
<feature type="binding site" evidence="6">
    <location>
        <position position="165"/>
    </location>
    <ligand>
        <name>Zn(2+)</name>
        <dbReference type="ChEBI" id="CHEBI:29105"/>
    </ligand>
</feature>
<name>A0A2X2JK40_SPHMU</name>
<keyword evidence="6" id="KW-0342">GTP-binding</keyword>
<dbReference type="Gene3D" id="1.10.286.10">
    <property type="match status" value="1"/>
</dbReference>
<keyword evidence="4 6" id="KW-0554">One-carbon metabolism</keyword>
<evidence type="ECO:0000313" key="8">
    <source>
        <dbReference type="EMBL" id="SPZ92401.1"/>
    </source>
</evidence>
<keyword evidence="6" id="KW-0479">Metal-binding</keyword>
<dbReference type="SUPFAM" id="SSF55620">
    <property type="entry name" value="Tetrahydrobiopterin biosynthesis enzymes-like"/>
    <property type="match status" value="1"/>
</dbReference>
<dbReference type="Pfam" id="PF01227">
    <property type="entry name" value="GTP_cyclohydroI"/>
    <property type="match status" value="1"/>
</dbReference>
<dbReference type="FunFam" id="3.30.1130.10:FF:000001">
    <property type="entry name" value="GTP cyclohydrolase 1"/>
    <property type="match status" value="1"/>
</dbReference>
<feature type="domain" description="GTP cyclohydrolase I" evidence="7">
    <location>
        <begin position="95"/>
        <end position="271"/>
    </location>
</feature>
<dbReference type="HAMAP" id="MF_00223">
    <property type="entry name" value="FolE"/>
    <property type="match status" value="1"/>
</dbReference>
<evidence type="ECO:0000256" key="3">
    <source>
        <dbReference type="ARBA" id="ARBA00008085"/>
    </source>
</evidence>
<comment type="pathway">
    <text evidence="2 6">Cofactor biosynthesis; 7,8-dihydroneopterin triphosphate biosynthesis; 7,8-dihydroneopterin triphosphate from GTP: step 1/1.</text>
</comment>
<reference evidence="8 9" key="1">
    <citation type="submission" date="2018-06" db="EMBL/GenBank/DDBJ databases">
        <authorList>
            <consortium name="Pathogen Informatics"/>
            <person name="Doyle S."/>
        </authorList>
    </citation>
    <scope>NUCLEOTIDE SEQUENCE [LARGE SCALE GENOMIC DNA]</scope>
    <source>
        <strain evidence="8 9">NCTC11343</strain>
    </source>
</reference>
<comment type="subunit">
    <text evidence="6">Homopolymer.</text>
</comment>
<evidence type="ECO:0000256" key="6">
    <source>
        <dbReference type="HAMAP-Rule" id="MF_00223"/>
    </source>
</evidence>
<feature type="binding site" evidence="6">
    <location>
        <position position="168"/>
    </location>
    <ligand>
        <name>Zn(2+)</name>
        <dbReference type="ChEBI" id="CHEBI:29105"/>
    </ligand>
</feature>
<evidence type="ECO:0000256" key="4">
    <source>
        <dbReference type="ARBA" id="ARBA00022563"/>
    </source>
</evidence>
<dbReference type="GO" id="GO:0046654">
    <property type="term" value="P:tetrahydrofolate biosynthetic process"/>
    <property type="evidence" value="ECO:0007669"/>
    <property type="project" value="UniProtKB-UniRule"/>
</dbReference>
<protein>
    <recommendedName>
        <fullName evidence="6">GTP cyclohydrolase 1</fullName>
        <ecNumber evidence="6">3.5.4.16</ecNumber>
    </recommendedName>
    <alternativeName>
        <fullName evidence="6">GTP cyclohydrolase I</fullName>
        <shortName evidence="6">GTP-CH-I</shortName>
    </alternativeName>
</protein>
<dbReference type="InterPro" id="IPR018234">
    <property type="entry name" value="GTP_CycHdrlase_I_CS"/>
</dbReference>
<dbReference type="GO" id="GO:0005737">
    <property type="term" value="C:cytoplasm"/>
    <property type="evidence" value="ECO:0007669"/>
    <property type="project" value="TreeGrafter"/>
</dbReference>
<dbReference type="PROSITE" id="PS00860">
    <property type="entry name" value="GTP_CYCLOHYDROL_1_2"/>
    <property type="match status" value="1"/>
</dbReference>
<dbReference type="InterPro" id="IPR001474">
    <property type="entry name" value="GTP_CycHdrlase_I"/>
</dbReference>
<organism evidence="8 9">
    <name type="scientific">Sphingobacterium multivorum</name>
    <dbReference type="NCBI Taxonomy" id="28454"/>
    <lineage>
        <taxon>Bacteria</taxon>
        <taxon>Pseudomonadati</taxon>
        <taxon>Bacteroidota</taxon>
        <taxon>Sphingobacteriia</taxon>
        <taxon>Sphingobacteriales</taxon>
        <taxon>Sphingobacteriaceae</taxon>
        <taxon>Sphingobacterium</taxon>
    </lineage>
</organism>